<feature type="domain" description="Competence protein CoiA-like N-terminal" evidence="2">
    <location>
        <begin position="14"/>
        <end position="51"/>
    </location>
</feature>
<dbReference type="PATRIC" id="fig|89059.3.peg.1726"/>
<dbReference type="STRING" id="89059.LAC1533_1567"/>
<dbReference type="InterPro" id="IPR010330">
    <property type="entry name" value="CoiA_nuc"/>
</dbReference>
<evidence type="ECO:0000313" key="3">
    <source>
        <dbReference type="EMBL" id="KRN82517.1"/>
    </source>
</evidence>
<name>A0A0R2K5D6_9LACO</name>
<dbReference type="InterPro" id="IPR057253">
    <property type="entry name" value="CoiA-like_N"/>
</dbReference>
<reference evidence="3 4" key="1">
    <citation type="journal article" date="2015" name="Genome Announc.">
        <title>Expanding the biotechnology potential of lactobacilli through comparative genomics of 213 strains and associated genera.</title>
        <authorList>
            <person name="Sun Z."/>
            <person name="Harris H.M."/>
            <person name="McCann A."/>
            <person name="Guo C."/>
            <person name="Argimon S."/>
            <person name="Zhang W."/>
            <person name="Yang X."/>
            <person name="Jeffery I.B."/>
            <person name="Cooney J.C."/>
            <person name="Kagawa T.F."/>
            <person name="Liu W."/>
            <person name="Song Y."/>
            <person name="Salvetti E."/>
            <person name="Wrobel A."/>
            <person name="Rasinkangas P."/>
            <person name="Parkhill J."/>
            <person name="Rea M.C."/>
            <person name="O'Sullivan O."/>
            <person name="Ritari J."/>
            <person name="Douillard F.P."/>
            <person name="Paul Ross R."/>
            <person name="Yang R."/>
            <person name="Briner A.E."/>
            <person name="Felis G.E."/>
            <person name="de Vos W.M."/>
            <person name="Barrangou R."/>
            <person name="Klaenhammer T.R."/>
            <person name="Caufield P.W."/>
            <person name="Cui Y."/>
            <person name="Zhang H."/>
            <person name="O'Toole P.W."/>
        </authorList>
    </citation>
    <scope>NUCLEOTIDE SEQUENCE [LARGE SCALE GENOMIC DNA]</scope>
    <source>
        <strain evidence="3 4">DSM 15353</strain>
    </source>
</reference>
<dbReference type="EMBL" id="JQBK01000050">
    <property type="protein sequence ID" value="KRN82517.1"/>
    <property type="molecule type" value="Genomic_DNA"/>
</dbReference>
<dbReference type="OrthoDB" id="3784230at2"/>
<dbReference type="Pfam" id="PF06054">
    <property type="entry name" value="CoiA_nuc"/>
    <property type="match status" value="1"/>
</dbReference>
<sequence length="339" mass="40955">MFYAKDQHGNYISAEKASKQSSYFCPSCLETVVLKHGQLKIAHFAHRKHGCYAFSEGETAEHLAGKKLLASWCYQFHCQVELEAYQEDFRQRPDVLCRFKDGHRLAFEFQCAPLTATAMFQRSAGYQQHNFKYVWILGRRHYPQRNLTQQIAQFIRWHHNLGFYLIYLDTVYERFEVLYGIQMADLLPLKYMRFFASNLKELENFLHTDHHIRYFRLTNSEQEKQIRHLVFKMHQRSRQIYRLQNMCYERRLSFIDLVKGVITAEYFPPIYRQPAFLWKARFCLLFPRNAKNTSMKKFLNQHNIFIMPFVSLNQFCYSEWTEFQKMTGKIDFSQNYRYN</sequence>
<protein>
    <submittedName>
        <fullName evidence="3">Competence protein transcription factor</fullName>
    </submittedName>
</protein>
<proteinExistence type="predicted"/>
<dbReference type="AlphaFoldDB" id="A0A0R2K5D6"/>
<gene>
    <name evidence="3" type="ORF">IV43_GL001618</name>
</gene>
<organism evidence="3 4">
    <name type="scientific">Ligilactobacillus acidipiscis</name>
    <dbReference type="NCBI Taxonomy" id="89059"/>
    <lineage>
        <taxon>Bacteria</taxon>
        <taxon>Bacillati</taxon>
        <taxon>Bacillota</taxon>
        <taxon>Bacilli</taxon>
        <taxon>Lactobacillales</taxon>
        <taxon>Lactobacillaceae</taxon>
        <taxon>Ligilactobacillus</taxon>
    </lineage>
</organism>
<feature type="domain" description="Competence protein CoiA nuclease-like" evidence="1">
    <location>
        <begin position="58"/>
        <end position="181"/>
    </location>
</feature>
<dbReference type="Proteomes" id="UP000051491">
    <property type="component" value="Unassembled WGS sequence"/>
</dbReference>
<evidence type="ECO:0000259" key="2">
    <source>
        <dbReference type="Pfam" id="PF25164"/>
    </source>
</evidence>
<dbReference type="RefSeq" id="WP_056988113.1">
    <property type="nucleotide sequence ID" value="NZ_JQBK01000050.1"/>
</dbReference>
<evidence type="ECO:0000313" key="4">
    <source>
        <dbReference type="Proteomes" id="UP000051491"/>
    </source>
</evidence>
<dbReference type="Pfam" id="PF25164">
    <property type="entry name" value="CoiA_N"/>
    <property type="match status" value="1"/>
</dbReference>
<accession>A0A0R2K5D6</accession>
<evidence type="ECO:0000259" key="1">
    <source>
        <dbReference type="Pfam" id="PF06054"/>
    </source>
</evidence>
<comment type="caution">
    <text evidence="3">The sequence shown here is derived from an EMBL/GenBank/DDBJ whole genome shotgun (WGS) entry which is preliminary data.</text>
</comment>